<dbReference type="Proteomes" id="UP000799779">
    <property type="component" value="Unassembled WGS sequence"/>
</dbReference>
<protein>
    <submittedName>
        <fullName evidence="1">Uncharacterized protein</fullName>
    </submittedName>
</protein>
<organism evidence="1 2">
    <name type="scientific">Amniculicola lignicola CBS 123094</name>
    <dbReference type="NCBI Taxonomy" id="1392246"/>
    <lineage>
        <taxon>Eukaryota</taxon>
        <taxon>Fungi</taxon>
        <taxon>Dikarya</taxon>
        <taxon>Ascomycota</taxon>
        <taxon>Pezizomycotina</taxon>
        <taxon>Dothideomycetes</taxon>
        <taxon>Pleosporomycetidae</taxon>
        <taxon>Pleosporales</taxon>
        <taxon>Amniculicolaceae</taxon>
        <taxon>Amniculicola</taxon>
    </lineage>
</organism>
<name>A0A6A5X0P5_9PLEO</name>
<accession>A0A6A5X0P5</accession>
<keyword evidence="2" id="KW-1185">Reference proteome</keyword>
<proteinExistence type="predicted"/>
<dbReference type="AlphaFoldDB" id="A0A6A5X0P5"/>
<evidence type="ECO:0000313" key="1">
    <source>
        <dbReference type="EMBL" id="KAF2007178.1"/>
    </source>
</evidence>
<evidence type="ECO:0000313" key="2">
    <source>
        <dbReference type="Proteomes" id="UP000799779"/>
    </source>
</evidence>
<reference evidence="1" key="1">
    <citation type="journal article" date="2020" name="Stud. Mycol.">
        <title>101 Dothideomycetes genomes: a test case for predicting lifestyles and emergence of pathogens.</title>
        <authorList>
            <person name="Haridas S."/>
            <person name="Albert R."/>
            <person name="Binder M."/>
            <person name="Bloem J."/>
            <person name="Labutti K."/>
            <person name="Salamov A."/>
            <person name="Andreopoulos B."/>
            <person name="Baker S."/>
            <person name="Barry K."/>
            <person name="Bills G."/>
            <person name="Bluhm B."/>
            <person name="Cannon C."/>
            <person name="Castanera R."/>
            <person name="Culley D."/>
            <person name="Daum C."/>
            <person name="Ezra D."/>
            <person name="Gonzalez J."/>
            <person name="Henrissat B."/>
            <person name="Kuo A."/>
            <person name="Liang C."/>
            <person name="Lipzen A."/>
            <person name="Lutzoni F."/>
            <person name="Magnuson J."/>
            <person name="Mondo S."/>
            <person name="Nolan M."/>
            <person name="Ohm R."/>
            <person name="Pangilinan J."/>
            <person name="Park H.-J."/>
            <person name="Ramirez L."/>
            <person name="Alfaro M."/>
            <person name="Sun H."/>
            <person name="Tritt A."/>
            <person name="Yoshinaga Y."/>
            <person name="Zwiers L.-H."/>
            <person name="Turgeon B."/>
            <person name="Goodwin S."/>
            <person name="Spatafora J."/>
            <person name="Crous P."/>
            <person name="Grigoriev I."/>
        </authorList>
    </citation>
    <scope>NUCLEOTIDE SEQUENCE</scope>
    <source>
        <strain evidence="1">CBS 123094</strain>
    </source>
</reference>
<sequence>MGEWMVDRRTSCEPAVVGEPVWGRTIHWAVVLTMYVNRRCLLAASWGLPFWERHSESILTSADNGHLARRLVSAFMNDGAAPLRRYSISSLPSGRCWWLSSRRACGITASRKHPATTRVTPPCKRAAGSPRDSRVAVLVVPSRGVLVEQD</sequence>
<dbReference type="EMBL" id="ML977557">
    <property type="protein sequence ID" value="KAF2007178.1"/>
    <property type="molecule type" value="Genomic_DNA"/>
</dbReference>
<gene>
    <name evidence="1" type="ORF">P154DRAFT_114475</name>
</gene>